<evidence type="ECO:0000313" key="1">
    <source>
        <dbReference type="EMBL" id="KAF9510141.1"/>
    </source>
</evidence>
<reference evidence="1" key="1">
    <citation type="journal article" date="2020" name="Nat. Commun.">
        <title>Large-scale genome sequencing of mycorrhizal fungi provides insights into the early evolution of symbiotic traits.</title>
        <authorList>
            <person name="Miyauchi S."/>
            <person name="Kiss E."/>
            <person name="Kuo A."/>
            <person name="Drula E."/>
            <person name="Kohler A."/>
            <person name="Sanchez-Garcia M."/>
            <person name="Morin E."/>
            <person name="Andreopoulos B."/>
            <person name="Barry K.W."/>
            <person name="Bonito G."/>
            <person name="Buee M."/>
            <person name="Carver A."/>
            <person name="Chen C."/>
            <person name="Cichocki N."/>
            <person name="Clum A."/>
            <person name="Culley D."/>
            <person name="Crous P.W."/>
            <person name="Fauchery L."/>
            <person name="Girlanda M."/>
            <person name="Hayes R.D."/>
            <person name="Keri Z."/>
            <person name="LaButti K."/>
            <person name="Lipzen A."/>
            <person name="Lombard V."/>
            <person name="Magnuson J."/>
            <person name="Maillard F."/>
            <person name="Murat C."/>
            <person name="Nolan M."/>
            <person name="Ohm R.A."/>
            <person name="Pangilinan J."/>
            <person name="Pereira M.F."/>
            <person name="Perotto S."/>
            <person name="Peter M."/>
            <person name="Pfister S."/>
            <person name="Riley R."/>
            <person name="Sitrit Y."/>
            <person name="Stielow J.B."/>
            <person name="Szollosi G."/>
            <person name="Zifcakova L."/>
            <person name="Stursova M."/>
            <person name="Spatafora J.W."/>
            <person name="Tedersoo L."/>
            <person name="Vaario L.M."/>
            <person name="Yamada A."/>
            <person name="Yan M."/>
            <person name="Wang P."/>
            <person name="Xu J."/>
            <person name="Bruns T."/>
            <person name="Baldrian P."/>
            <person name="Vilgalys R."/>
            <person name="Dunand C."/>
            <person name="Henrissat B."/>
            <person name="Grigoriev I.V."/>
            <person name="Hibbett D."/>
            <person name="Nagy L.G."/>
            <person name="Martin F.M."/>
        </authorList>
    </citation>
    <scope>NUCLEOTIDE SEQUENCE</scope>
    <source>
        <strain evidence="1">UP504</strain>
    </source>
</reference>
<dbReference type="Proteomes" id="UP000886523">
    <property type="component" value="Unassembled WGS sequence"/>
</dbReference>
<dbReference type="EMBL" id="MU129022">
    <property type="protein sequence ID" value="KAF9510141.1"/>
    <property type="molecule type" value="Genomic_DNA"/>
</dbReference>
<comment type="caution">
    <text evidence="1">The sequence shown here is derived from an EMBL/GenBank/DDBJ whole genome shotgun (WGS) entry which is preliminary data.</text>
</comment>
<protein>
    <submittedName>
        <fullName evidence="1">Uncharacterized protein</fullName>
    </submittedName>
</protein>
<proteinExistence type="predicted"/>
<keyword evidence="2" id="KW-1185">Reference proteome</keyword>
<organism evidence="1 2">
    <name type="scientific">Hydnum rufescens UP504</name>
    <dbReference type="NCBI Taxonomy" id="1448309"/>
    <lineage>
        <taxon>Eukaryota</taxon>
        <taxon>Fungi</taxon>
        <taxon>Dikarya</taxon>
        <taxon>Basidiomycota</taxon>
        <taxon>Agaricomycotina</taxon>
        <taxon>Agaricomycetes</taxon>
        <taxon>Cantharellales</taxon>
        <taxon>Hydnaceae</taxon>
        <taxon>Hydnum</taxon>
    </lineage>
</organism>
<sequence>MPWTYLQSNTDGTKLSQSCKTQSSIFTVGGNKYPSWHCNNPASNQRMKVYNFAQFSHYVKKDEYQRHQGYNPSHKTMTNAGLKVLHCQAKEPWTEAEWYSKMIIVIITELGCHQSDLNDLRMSQRHEDEPKMSSQRAWTKVLNSPIKWNDSTQELKPGDVDIPATEENKKNELTPEETTNIFDKHELGLHIGSTADTNVTPTGCQSGLWQSVMGVSRVLVIRNLNYEVTQTQPSIITVRKDRPIGDSTQTCKPTTIIGTAKKGNFGYKASSRRSHP</sequence>
<name>A0A9P6DPL4_9AGAM</name>
<accession>A0A9P6DPL4</accession>
<gene>
    <name evidence="1" type="ORF">BS47DRAFT_1364763</name>
</gene>
<dbReference type="AlphaFoldDB" id="A0A9P6DPL4"/>
<evidence type="ECO:0000313" key="2">
    <source>
        <dbReference type="Proteomes" id="UP000886523"/>
    </source>
</evidence>